<dbReference type="PANTHER" id="PTHR47074">
    <property type="entry name" value="BNAC02G40300D PROTEIN"/>
    <property type="match status" value="1"/>
</dbReference>
<sequence length="84" mass="9310">MKCRELSIPRIRCEADSSQLVKALNSDSTFAELYGIISDIRSISSSFESVSFSWISRERNKIADSLAKQALSVQLAFMSSTNSV</sequence>
<evidence type="ECO:0000313" key="2">
    <source>
        <dbReference type="EMBL" id="KAG2288002.1"/>
    </source>
</evidence>
<evidence type="ECO:0000313" key="3">
    <source>
        <dbReference type="Proteomes" id="UP000886595"/>
    </source>
</evidence>
<dbReference type="InterPro" id="IPR002156">
    <property type="entry name" value="RNaseH_domain"/>
</dbReference>
<dbReference type="Gene3D" id="3.30.420.10">
    <property type="entry name" value="Ribonuclease H-like superfamily/Ribonuclease H"/>
    <property type="match status" value="1"/>
</dbReference>
<dbReference type="Pfam" id="PF13456">
    <property type="entry name" value="RVT_3"/>
    <property type="match status" value="1"/>
</dbReference>
<dbReference type="GO" id="GO:0004523">
    <property type="term" value="F:RNA-DNA hybrid ribonuclease activity"/>
    <property type="evidence" value="ECO:0007669"/>
    <property type="project" value="InterPro"/>
</dbReference>
<proteinExistence type="predicted"/>
<dbReference type="InterPro" id="IPR036397">
    <property type="entry name" value="RNaseH_sf"/>
</dbReference>
<gene>
    <name evidence="2" type="ORF">Bca52824_047606</name>
</gene>
<evidence type="ECO:0000259" key="1">
    <source>
        <dbReference type="Pfam" id="PF13456"/>
    </source>
</evidence>
<accession>A0A8X7URF3</accession>
<reference evidence="2 3" key="1">
    <citation type="submission" date="2020-02" db="EMBL/GenBank/DDBJ databases">
        <authorList>
            <person name="Ma Q."/>
            <person name="Huang Y."/>
            <person name="Song X."/>
            <person name="Pei D."/>
        </authorList>
    </citation>
    <scope>NUCLEOTIDE SEQUENCE [LARGE SCALE GENOMIC DNA]</scope>
    <source>
        <strain evidence="2">Sxm20200214</strain>
        <tissue evidence="2">Leaf</tissue>
    </source>
</reference>
<dbReference type="Proteomes" id="UP000886595">
    <property type="component" value="Unassembled WGS sequence"/>
</dbReference>
<dbReference type="SUPFAM" id="SSF53098">
    <property type="entry name" value="Ribonuclease H-like"/>
    <property type="match status" value="1"/>
</dbReference>
<organism evidence="2 3">
    <name type="scientific">Brassica carinata</name>
    <name type="common">Ethiopian mustard</name>
    <name type="synonym">Abyssinian cabbage</name>
    <dbReference type="NCBI Taxonomy" id="52824"/>
    <lineage>
        <taxon>Eukaryota</taxon>
        <taxon>Viridiplantae</taxon>
        <taxon>Streptophyta</taxon>
        <taxon>Embryophyta</taxon>
        <taxon>Tracheophyta</taxon>
        <taxon>Spermatophyta</taxon>
        <taxon>Magnoliopsida</taxon>
        <taxon>eudicotyledons</taxon>
        <taxon>Gunneridae</taxon>
        <taxon>Pentapetalae</taxon>
        <taxon>rosids</taxon>
        <taxon>malvids</taxon>
        <taxon>Brassicales</taxon>
        <taxon>Brassicaceae</taxon>
        <taxon>Brassiceae</taxon>
        <taxon>Brassica</taxon>
    </lineage>
</organism>
<dbReference type="InterPro" id="IPR052929">
    <property type="entry name" value="RNase_H-like_EbsB-rel"/>
</dbReference>
<dbReference type="PANTHER" id="PTHR47074:SF11">
    <property type="entry name" value="REVERSE TRANSCRIPTASE-LIKE PROTEIN"/>
    <property type="match status" value="1"/>
</dbReference>
<dbReference type="InterPro" id="IPR012337">
    <property type="entry name" value="RNaseH-like_sf"/>
</dbReference>
<name>A0A8X7URF3_BRACI</name>
<protein>
    <recommendedName>
        <fullName evidence="1">RNase H type-1 domain-containing protein</fullName>
    </recommendedName>
</protein>
<dbReference type="EMBL" id="JAAMPC010000010">
    <property type="protein sequence ID" value="KAG2288002.1"/>
    <property type="molecule type" value="Genomic_DNA"/>
</dbReference>
<dbReference type="GO" id="GO:0003676">
    <property type="term" value="F:nucleic acid binding"/>
    <property type="evidence" value="ECO:0007669"/>
    <property type="project" value="InterPro"/>
</dbReference>
<keyword evidence="3" id="KW-1185">Reference proteome</keyword>
<feature type="domain" description="RNase H type-1" evidence="1">
    <location>
        <begin position="3"/>
        <end position="70"/>
    </location>
</feature>
<dbReference type="AlphaFoldDB" id="A0A8X7URF3"/>
<comment type="caution">
    <text evidence="2">The sequence shown here is derived from an EMBL/GenBank/DDBJ whole genome shotgun (WGS) entry which is preliminary data.</text>
</comment>